<dbReference type="GO" id="GO:0005524">
    <property type="term" value="F:ATP binding"/>
    <property type="evidence" value="ECO:0007669"/>
    <property type="project" value="UniProtKB-KW"/>
</dbReference>
<keyword evidence="7" id="KW-0808">Transferase</keyword>
<evidence type="ECO:0000256" key="16">
    <source>
        <dbReference type="ARBA" id="ARBA00048679"/>
    </source>
</evidence>
<dbReference type="InterPro" id="IPR032675">
    <property type="entry name" value="LRR_dom_sf"/>
</dbReference>
<evidence type="ECO:0000259" key="18">
    <source>
        <dbReference type="Pfam" id="PF23598"/>
    </source>
</evidence>
<dbReference type="PANTHER" id="PTHR48053">
    <property type="entry name" value="LEUCINE RICH REPEAT FAMILY PROTEIN, EXPRESSED"/>
    <property type="match status" value="1"/>
</dbReference>
<reference evidence="19" key="1">
    <citation type="submission" date="2020-05" db="EMBL/GenBank/DDBJ databases">
        <title>Phylogenomic resolution of chytrid fungi.</title>
        <authorList>
            <person name="Stajich J.E."/>
            <person name="Amses K."/>
            <person name="Simmons R."/>
            <person name="Seto K."/>
            <person name="Myers J."/>
            <person name="Bonds A."/>
            <person name="Quandt C.A."/>
            <person name="Barry K."/>
            <person name="Liu P."/>
            <person name="Grigoriev I."/>
            <person name="Longcore J.E."/>
            <person name="James T.Y."/>
        </authorList>
    </citation>
    <scope>NUCLEOTIDE SEQUENCE</scope>
    <source>
        <strain evidence="19">JEL0513</strain>
    </source>
</reference>
<evidence type="ECO:0000256" key="1">
    <source>
        <dbReference type="ARBA" id="ARBA00004167"/>
    </source>
</evidence>
<dbReference type="EMBL" id="JADGJH010002427">
    <property type="protein sequence ID" value="KAJ3098359.1"/>
    <property type="molecule type" value="Genomic_DNA"/>
</dbReference>
<dbReference type="GO" id="GO:0004674">
    <property type="term" value="F:protein serine/threonine kinase activity"/>
    <property type="evidence" value="ECO:0007669"/>
    <property type="project" value="UniProtKB-KW"/>
</dbReference>
<evidence type="ECO:0000256" key="5">
    <source>
        <dbReference type="ARBA" id="ARBA00022527"/>
    </source>
</evidence>
<dbReference type="Gene3D" id="3.80.10.10">
    <property type="entry name" value="Ribonuclease Inhibitor"/>
    <property type="match status" value="1"/>
</dbReference>
<feature type="region of interest" description="Disordered" evidence="17">
    <location>
        <begin position="48"/>
        <end position="76"/>
    </location>
</feature>
<evidence type="ECO:0000256" key="7">
    <source>
        <dbReference type="ARBA" id="ARBA00022679"/>
    </source>
</evidence>
<evidence type="ECO:0000256" key="13">
    <source>
        <dbReference type="ARBA" id="ARBA00023136"/>
    </source>
</evidence>
<evidence type="ECO:0000256" key="8">
    <source>
        <dbReference type="ARBA" id="ARBA00022729"/>
    </source>
</evidence>
<dbReference type="Pfam" id="PF23598">
    <property type="entry name" value="LRR_14"/>
    <property type="match status" value="1"/>
</dbReference>
<keyword evidence="8" id="KW-0732">Signal</keyword>
<evidence type="ECO:0000256" key="3">
    <source>
        <dbReference type="ARBA" id="ARBA00012513"/>
    </source>
</evidence>
<dbReference type="SUPFAM" id="SSF52058">
    <property type="entry name" value="L domain-like"/>
    <property type="match status" value="1"/>
</dbReference>
<evidence type="ECO:0000256" key="11">
    <source>
        <dbReference type="ARBA" id="ARBA00022777"/>
    </source>
</evidence>
<keyword evidence="6" id="KW-0433">Leucine-rich repeat</keyword>
<evidence type="ECO:0000256" key="6">
    <source>
        <dbReference type="ARBA" id="ARBA00022614"/>
    </source>
</evidence>
<dbReference type="AlphaFoldDB" id="A0AAD5SUA3"/>
<keyword evidence="13" id="KW-0472">Membrane</keyword>
<protein>
    <recommendedName>
        <fullName evidence="3">non-specific serine/threonine protein kinase</fullName>
        <ecNumber evidence="3">2.7.11.1</ecNumber>
    </recommendedName>
</protein>
<gene>
    <name evidence="19" type="ORF">HK100_005114</name>
</gene>
<keyword evidence="5" id="KW-0723">Serine/threonine-protein kinase</keyword>
<evidence type="ECO:0000256" key="12">
    <source>
        <dbReference type="ARBA" id="ARBA00022840"/>
    </source>
</evidence>
<keyword evidence="11" id="KW-0418">Kinase</keyword>
<comment type="catalytic activity">
    <reaction evidence="16">
        <text>L-seryl-[protein] + ATP = O-phospho-L-seryl-[protein] + ADP + H(+)</text>
        <dbReference type="Rhea" id="RHEA:17989"/>
        <dbReference type="Rhea" id="RHEA-COMP:9863"/>
        <dbReference type="Rhea" id="RHEA-COMP:11604"/>
        <dbReference type="ChEBI" id="CHEBI:15378"/>
        <dbReference type="ChEBI" id="CHEBI:29999"/>
        <dbReference type="ChEBI" id="CHEBI:30616"/>
        <dbReference type="ChEBI" id="CHEBI:83421"/>
        <dbReference type="ChEBI" id="CHEBI:456216"/>
        <dbReference type="EC" id="2.7.11.1"/>
    </reaction>
</comment>
<keyword evidence="9" id="KW-0677">Repeat</keyword>
<organism evidence="19 20">
    <name type="scientific">Physocladia obscura</name>
    <dbReference type="NCBI Taxonomy" id="109957"/>
    <lineage>
        <taxon>Eukaryota</taxon>
        <taxon>Fungi</taxon>
        <taxon>Fungi incertae sedis</taxon>
        <taxon>Chytridiomycota</taxon>
        <taxon>Chytridiomycota incertae sedis</taxon>
        <taxon>Chytridiomycetes</taxon>
        <taxon>Chytridiales</taxon>
        <taxon>Chytriomycetaceae</taxon>
        <taxon>Physocladia</taxon>
    </lineage>
</organism>
<evidence type="ECO:0000256" key="2">
    <source>
        <dbReference type="ARBA" id="ARBA00004236"/>
    </source>
</evidence>
<comment type="subcellular location">
    <subcellularLocation>
        <location evidence="2">Cell membrane</location>
    </subcellularLocation>
    <subcellularLocation>
        <location evidence="1">Membrane</location>
        <topology evidence="1">Single-pass membrane protein</topology>
    </subcellularLocation>
</comment>
<evidence type="ECO:0000256" key="9">
    <source>
        <dbReference type="ARBA" id="ARBA00022737"/>
    </source>
</evidence>
<accession>A0AAD5SUA3</accession>
<evidence type="ECO:0000256" key="17">
    <source>
        <dbReference type="SAM" id="MobiDB-lite"/>
    </source>
</evidence>
<dbReference type="InterPro" id="IPR051716">
    <property type="entry name" value="Plant_RL_S/T_kinase"/>
</dbReference>
<evidence type="ECO:0000313" key="20">
    <source>
        <dbReference type="Proteomes" id="UP001211907"/>
    </source>
</evidence>
<evidence type="ECO:0000313" key="19">
    <source>
        <dbReference type="EMBL" id="KAJ3098359.1"/>
    </source>
</evidence>
<dbReference type="EC" id="2.7.11.1" evidence="3"/>
<comment type="catalytic activity">
    <reaction evidence="15">
        <text>L-threonyl-[protein] + ATP = O-phospho-L-threonyl-[protein] + ADP + H(+)</text>
        <dbReference type="Rhea" id="RHEA:46608"/>
        <dbReference type="Rhea" id="RHEA-COMP:11060"/>
        <dbReference type="Rhea" id="RHEA-COMP:11605"/>
        <dbReference type="ChEBI" id="CHEBI:15378"/>
        <dbReference type="ChEBI" id="CHEBI:30013"/>
        <dbReference type="ChEBI" id="CHEBI:30616"/>
        <dbReference type="ChEBI" id="CHEBI:61977"/>
        <dbReference type="ChEBI" id="CHEBI:456216"/>
        <dbReference type="EC" id="2.7.11.1"/>
    </reaction>
</comment>
<dbReference type="PANTHER" id="PTHR48053:SF164">
    <property type="entry name" value="LEUCINE-RICH REPEAT-CONTAINING N-TERMINAL PLANT-TYPE DOMAIN-CONTAINING PROTEIN"/>
    <property type="match status" value="1"/>
</dbReference>
<dbReference type="InterPro" id="IPR003591">
    <property type="entry name" value="Leu-rich_rpt_typical-subtyp"/>
</dbReference>
<dbReference type="Proteomes" id="UP001211907">
    <property type="component" value="Unassembled WGS sequence"/>
</dbReference>
<evidence type="ECO:0000256" key="10">
    <source>
        <dbReference type="ARBA" id="ARBA00022741"/>
    </source>
</evidence>
<evidence type="ECO:0000256" key="15">
    <source>
        <dbReference type="ARBA" id="ARBA00047899"/>
    </source>
</evidence>
<feature type="domain" description="Disease resistance R13L4/SHOC-2-like LRR" evidence="18">
    <location>
        <begin position="167"/>
        <end position="280"/>
    </location>
</feature>
<keyword evidence="20" id="KW-1185">Reference proteome</keyword>
<keyword evidence="14" id="KW-0325">Glycoprotein</keyword>
<proteinExistence type="predicted"/>
<evidence type="ECO:0000256" key="14">
    <source>
        <dbReference type="ARBA" id="ARBA00023180"/>
    </source>
</evidence>
<dbReference type="InterPro" id="IPR001611">
    <property type="entry name" value="Leu-rich_rpt"/>
</dbReference>
<feature type="compositionally biased region" description="Polar residues" evidence="17">
    <location>
        <begin position="57"/>
        <end position="67"/>
    </location>
</feature>
<sequence>MTPFDFLFLRHWPPSFQEAYAALALVNRQSIDWCGPRAGFISETQSTFLDDSETTENQDTPLLSQSPHTKHNRPETKLPSAFASLKSLTDLSITRFSFGGEIPAAIFHSPTLSQTLTSLNLSFNNLTGHLDASIANLANLTRLSLVSNGLSGSIPAAIGSLQNLQQLDLEDNHFSGTIPKEIANLVHMQHLNLNQNNLSALPHEISKMKELRSLDCRSNMLKGSIPASFGQLQNLRRLNLSNNFLHGSIPPELGDLHCCIYLLLSHNMLSGDIPHQLCNLGRAAFISLDNNALCGDVPTQLIQMPHLIRFRYHGNPGLFK</sequence>
<keyword evidence="4" id="KW-1003">Cell membrane</keyword>
<name>A0AAD5SUA3_9FUNG</name>
<comment type="caution">
    <text evidence="19">The sequence shown here is derived from an EMBL/GenBank/DDBJ whole genome shotgun (WGS) entry which is preliminary data.</text>
</comment>
<dbReference type="SMART" id="SM00369">
    <property type="entry name" value="LRR_TYP"/>
    <property type="match status" value="4"/>
</dbReference>
<dbReference type="InterPro" id="IPR055414">
    <property type="entry name" value="LRR_R13L4/SHOC2-like"/>
</dbReference>
<evidence type="ECO:0000256" key="4">
    <source>
        <dbReference type="ARBA" id="ARBA00022475"/>
    </source>
</evidence>
<keyword evidence="12" id="KW-0067">ATP-binding</keyword>
<dbReference type="Pfam" id="PF00560">
    <property type="entry name" value="LRR_1"/>
    <property type="match status" value="2"/>
</dbReference>
<dbReference type="FunFam" id="3.80.10.10:FF:000383">
    <property type="entry name" value="Leucine-rich repeat receptor protein kinase EMS1"/>
    <property type="match status" value="1"/>
</dbReference>
<keyword evidence="10" id="KW-0547">Nucleotide-binding</keyword>
<dbReference type="FunFam" id="3.80.10.10:FF:000299">
    <property type="entry name" value="Piriformospora indica-insensitive protein 2"/>
    <property type="match status" value="1"/>
</dbReference>
<dbReference type="GO" id="GO:0005886">
    <property type="term" value="C:plasma membrane"/>
    <property type="evidence" value="ECO:0007669"/>
    <property type="project" value="UniProtKB-SubCell"/>
</dbReference>